<accession>A0A0A2WJJ9</accession>
<evidence type="ECO:0000313" key="17">
    <source>
        <dbReference type="Proteomes" id="UP000030518"/>
    </source>
</evidence>
<evidence type="ECO:0000256" key="12">
    <source>
        <dbReference type="SAM" id="Phobius"/>
    </source>
</evidence>
<keyword evidence="17" id="KW-1185">Reference proteome</keyword>
<keyword evidence="7 16" id="KW-0418">Kinase</keyword>
<evidence type="ECO:0000256" key="11">
    <source>
        <dbReference type="PROSITE-ProRule" id="PRU00169"/>
    </source>
</evidence>
<dbReference type="FunFam" id="3.30.565.10:FF:000078">
    <property type="entry name" value="Two-component sensor histidine kinase"/>
    <property type="match status" value="1"/>
</dbReference>
<keyword evidence="8" id="KW-0067">ATP-binding</keyword>
<dbReference type="Pfam" id="PF02518">
    <property type="entry name" value="HATPase_c"/>
    <property type="match status" value="1"/>
</dbReference>
<evidence type="ECO:0000313" key="16">
    <source>
        <dbReference type="EMBL" id="KGQ18897.1"/>
    </source>
</evidence>
<dbReference type="Pfam" id="PF08448">
    <property type="entry name" value="PAS_4"/>
    <property type="match status" value="1"/>
</dbReference>
<dbReference type="InterPro" id="IPR003661">
    <property type="entry name" value="HisK_dim/P_dom"/>
</dbReference>
<feature type="domain" description="PAC" evidence="15">
    <location>
        <begin position="134"/>
        <end position="190"/>
    </location>
</feature>
<evidence type="ECO:0000256" key="8">
    <source>
        <dbReference type="ARBA" id="ARBA00022840"/>
    </source>
</evidence>
<evidence type="ECO:0000259" key="14">
    <source>
        <dbReference type="PROSITE" id="PS50110"/>
    </source>
</evidence>
<keyword evidence="5" id="KW-0808">Transferase</keyword>
<gene>
    <name evidence="16" type="ORF">LF41_245</name>
</gene>
<feature type="domain" description="Histidine kinase" evidence="13">
    <location>
        <begin position="208"/>
        <end position="424"/>
    </location>
</feature>
<dbReference type="InterPro" id="IPR035965">
    <property type="entry name" value="PAS-like_dom_sf"/>
</dbReference>
<dbReference type="PROSITE" id="PS50109">
    <property type="entry name" value="HIS_KIN"/>
    <property type="match status" value="1"/>
</dbReference>
<dbReference type="PANTHER" id="PTHR43047:SF72">
    <property type="entry name" value="OSMOSENSING HISTIDINE PROTEIN KINASE SLN1"/>
    <property type="match status" value="1"/>
</dbReference>
<dbReference type="Gene3D" id="3.30.565.10">
    <property type="entry name" value="Histidine kinase-like ATPase, C-terminal domain"/>
    <property type="match status" value="1"/>
</dbReference>
<evidence type="ECO:0000256" key="7">
    <source>
        <dbReference type="ARBA" id="ARBA00022777"/>
    </source>
</evidence>
<keyword evidence="9" id="KW-0902">Two-component regulatory system</keyword>
<dbReference type="RefSeq" id="WP_052116311.1">
    <property type="nucleotide sequence ID" value="NZ_JRKJ01000014.1"/>
</dbReference>
<dbReference type="InterPro" id="IPR003594">
    <property type="entry name" value="HATPase_dom"/>
</dbReference>
<dbReference type="PATRIC" id="fig|1300345.3.peg.1921"/>
<dbReference type="EMBL" id="JRKJ01000014">
    <property type="protein sequence ID" value="KGQ18897.1"/>
    <property type="molecule type" value="Genomic_DNA"/>
</dbReference>
<keyword evidence="12" id="KW-0812">Transmembrane</keyword>
<dbReference type="PROSITE" id="PS50110">
    <property type="entry name" value="RESPONSE_REGULATORY"/>
    <property type="match status" value="1"/>
</dbReference>
<dbReference type="FunFam" id="1.10.287.130:FF:000002">
    <property type="entry name" value="Two-component osmosensing histidine kinase"/>
    <property type="match status" value="1"/>
</dbReference>
<dbReference type="GO" id="GO:0005886">
    <property type="term" value="C:plasma membrane"/>
    <property type="evidence" value="ECO:0007669"/>
    <property type="project" value="UniProtKB-SubCell"/>
</dbReference>
<organism evidence="16 17">
    <name type="scientific">Lysobacter dokdonensis DS-58</name>
    <dbReference type="NCBI Taxonomy" id="1300345"/>
    <lineage>
        <taxon>Bacteria</taxon>
        <taxon>Pseudomonadati</taxon>
        <taxon>Pseudomonadota</taxon>
        <taxon>Gammaproteobacteria</taxon>
        <taxon>Lysobacterales</taxon>
        <taxon>Lysobacteraceae</taxon>
        <taxon>Noviluteimonas</taxon>
    </lineage>
</organism>
<dbReference type="Gene3D" id="1.10.287.130">
    <property type="match status" value="1"/>
</dbReference>
<evidence type="ECO:0000256" key="9">
    <source>
        <dbReference type="ARBA" id="ARBA00023012"/>
    </source>
</evidence>
<evidence type="ECO:0000256" key="4">
    <source>
        <dbReference type="ARBA" id="ARBA00022553"/>
    </source>
</evidence>
<feature type="transmembrane region" description="Helical" evidence="12">
    <location>
        <begin position="12"/>
        <end position="33"/>
    </location>
</feature>
<evidence type="ECO:0000256" key="2">
    <source>
        <dbReference type="ARBA" id="ARBA00004429"/>
    </source>
</evidence>
<dbReference type="GO" id="GO:0009927">
    <property type="term" value="F:histidine phosphotransfer kinase activity"/>
    <property type="evidence" value="ECO:0007669"/>
    <property type="project" value="TreeGrafter"/>
</dbReference>
<dbReference type="STRING" id="1300345.LF41_245"/>
<dbReference type="InterPro" id="IPR000700">
    <property type="entry name" value="PAS-assoc_C"/>
</dbReference>
<keyword evidence="6" id="KW-0547">Nucleotide-binding</keyword>
<evidence type="ECO:0000259" key="15">
    <source>
        <dbReference type="PROSITE" id="PS50113"/>
    </source>
</evidence>
<dbReference type="SMART" id="SM00388">
    <property type="entry name" value="HisKA"/>
    <property type="match status" value="1"/>
</dbReference>
<dbReference type="SUPFAM" id="SSF47384">
    <property type="entry name" value="Homodimeric domain of signal transducing histidine kinase"/>
    <property type="match status" value="1"/>
</dbReference>
<keyword evidence="12" id="KW-1133">Transmembrane helix</keyword>
<evidence type="ECO:0000256" key="10">
    <source>
        <dbReference type="ARBA" id="ARBA00023026"/>
    </source>
</evidence>
<keyword evidence="12" id="KW-0472">Membrane</keyword>
<dbReference type="InterPro" id="IPR004358">
    <property type="entry name" value="Sig_transdc_His_kin-like_C"/>
</dbReference>
<dbReference type="InterPro" id="IPR036890">
    <property type="entry name" value="HATPase_C_sf"/>
</dbReference>
<dbReference type="CDD" id="cd16922">
    <property type="entry name" value="HATPase_EvgS-ArcB-TorS-like"/>
    <property type="match status" value="1"/>
</dbReference>
<evidence type="ECO:0000259" key="13">
    <source>
        <dbReference type="PROSITE" id="PS50109"/>
    </source>
</evidence>
<dbReference type="Proteomes" id="UP000030518">
    <property type="component" value="Unassembled WGS sequence"/>
</dbReference>
<evidence type="ECO:0000256" key="1">
    <source>
        <dbReference type="ARBA" id="ARBA00000085"/>
    </source>
</evidence>
<dbReference type="PROSITE" id="PS50113">
    <property type="entry name" value="PAC"/>
    <property type="match status" value="1"/>
</dbReference>
<dbReference type="InterPro" id="IPR001789">
    <property type="entry name" value="Sig_transdc_resp-reg_receiver"/>
</dbReference>
<dbReference type="Pfam" id="PF00072">
    <property type="entry name" value="Response_reg"/>
    <property type="match status" value="1"/>
</dbReference>
<name>A0A0A2WJJ9_9GAMM</name>
<comment type="caution">
    <text evidence="16">The sequence shown here is derived from an EMBL/GenBank/DDBJ whole genome shotgun (WGS) entry which is preliminary data.</text>
</comment>
<evidence type="ECO:0000256" key="3">
    <source>
        <dbReference type="ARBA" id="ARBA00012438"/>
    </source>
</evidence>
<reference evidence="16 17" key="1">
    <citation type="submission" date="2014-09" db="EMBL/GenBank/DDBJ databases">
        <title>Genome sequences of Lysobacter dokdonensis DS-58.</title>
        <authorList>
            <person name="Kim J.F."/>
            <person name="Kwak M.-J."/>
        </authorList>
    </citation>
    <scope>NUCLEOTIDE SEQUENCE [LARGE SCALE GENOMIC DNA]</scope>
    <source>
        <strain evidence="16 17">DS-58</strain>
    </source>
</reference>
<dbReference type="Pfam" id="PF00512">
    <property type="entry name" value="HisKA"/>
    <property type="match status" value="1"/>
</dbReference>
<evidence type="ECO:0000256" key="5">
    <source>
        <dbReference type="ARBA" id="ARBA00022679"/>
    </source>
</evidence>
<comment type="subcellular location">
    <subcellularLocation>
        <location evidence="2">Cell inner membrane</location>
        <topology evidence="2">Multi-pass membrane protein</topology>
    </subcellularLocation>
</comment>
<protein>
    <recommendedName>
        <fullName evidence="3">histidine kinase</fullName>
        <ecNumber evidence="3">2.7.13.3</ecNumber>
    </recommendedName>
</protein>
<dbReference type="InterPro" id="IPR011006">
    <property type="entry name" value="CheY-like_superfamily"/>
</dbReference>
<feature type="domain" description="Response regulatory" evidence="14">
    <location>
        <begin position="445"/>
        <end position="568"/>
    </location>
</feature>
<dbReference type="SUPFAM" id="SSF52172">
    <property type="entry name" value="CheY-like"/>
    <property type="match status" value="1"/>
</dbReference>
<dbReference type="NCBIfam" id="TIGR00229">
    <property type="entry name" value="sensory_box"/>
    <property type="match status" value="1"/>
</dbReference>
<dbReference type="eggNOG" id="COG2205">
    <property type="taxonomic scope" value="Bacteria"/>
</dbReference>
<dbReference type="InterPro" id="IPR000014">
    <property type="entry name" value="PAS"/>
</dbReference>
<dbReference type="Gene3D" id="3.40.50.2300">
    <property type="match status" value="1"/>
</dbReference>
<dbReference type="InterPro" id="IPR005467">
    <property type="entry name" value="His_kinase_dom"/>
</dbReference>
<proteinExistence type="predicted"/>
<dbReference type="EC" id="2.7.13.3" evidence="3"/>
<comment type="catalytic activity">
    <reaction evidence="1">
        <text>ATP + protein L-histidine = ADP + protein N-phospho-L-histidine.</text>
        <dbReference type="EC" id="2.7.13.3"/>
    </reaction>
</comment>
<dbReference type="AlphaFoldDB" id="A0A0A2WJJ9"/>
<dbReference type="InterPro" id="IPR036097">
    <property type="entry name" value="HisK_dim/P_sf"/>
</dbReference>
<sequence>MPTLRHRFRRQLDAGVLTPLLICAMGVVLWFVSHHWHERTFTMVGMGCLAALSLADLRRRRRHAANERTLQSILDAVPDILFFKDTTLRYRRVNRAFASTFRLDVDAVAGHDDKALFGKRLHDRFVAQDRQLLAGGEARTFDERMRIDGQLRDVRARKQPVFDARGRAIGIVGIAIDLTEERRVQQQLAQALQDAQDADAAKTRFLAMMSHEIRTPMNGVLGMIDLLGDTPLRTEQRRLLDCCRASSVALLTILNDILDFSKIEAGKLALEHVPVALRPLIDEVCASLATQAGARNVRVGVSVAREVPDAVVGDAVRLRQILLNLVGNAVKFTADGRVDVEVHVDSSALQLRVRDTGPGMTAEAVARLFQPFEQADAATTRQFGGTGLGLSIVKRLAELMGGGVRCESTFGVGSVFTVTLPLVAAAMPERDMPQPASALPPRGLRALLAEDHPVNREVIAGQLEKLGWTCDMAEDGEAAWTVLSEGDGAARYAALITDCHMPRLDGYGLVARVRAHEAAGRRVRLPILALTANAMQGERERCLAAGMDAYLAKPFQVDQLAEALAVLTNPA</sequence>
<dbReference type="Gene3D" id="3.30.450.20">
    <property type="entry name" value="PAS domain"/>
    <property type="match status" value="1"/>
</dbReference>
<keyword evidence="4 11" id="KW-0597">Phosphoprotein</keyword>
<dbReference type="PRINTS" id="PR00344">
    <property type="entry name" value="BCTRLSENSOR"/>
</dbReference>
<dbReference type="SUPFAM" id="SSF55874">
    <property type="entry name" value="ATPase domain of HSP90 chaperone/DNA topoisomerase II/histidine kinase"/>
    <property type="match status" value="1"/>
</dbReference>
<dbReference type="SMART" id="SM00448">
    <property type="entry name" value="REC"/>
    <property type="match status" value="1"/>
</dbReference>
<dbReference type="PANTHER" id="PTHR43047">
    <property type="entry name" value="TWO-COMPONENT HISTIDINE PROTEIN KINASE"/>
    <property type="match status" value="1"/>
</dbReference>
<feature type="modified residue" description="4-aspartylphosphate" evidence="11">
    <location>
        <position position="498"/>
    </location>
</feature>
<dbReference type="OrthoDB" id="9797243at2"/>
<dbReference type="InterPro" id="IPR013656">
    <property type="entry name" value="PAS_4"/>
</dbReference>
<dbReference type="GO" id="GO:0005524">
    <property type="term" value="F:ATP binding"/>
    <property type="evidence" value="ECO:0007669"/>
    <property type="project" value="UniProtKB-KW"/>
</dbReference>
<dbReference type="CDD" id="cd00082">
    <property type="entry name" value="HisKA"/>
    <property type="match status" value="1"/>
</dbReference>
<dbReference type="CDD" id="cd17546">
    <property type="entry name" value="REC_hyHK_CKI1_RcsC-like"/>
    <property type="match status" value="1"/>
</dbReference>
<keyword evidence="10" id="KW-0843">Virulence</keyword>
<evidence type="ECO:0000256" key="6">
    <source>
        <dbReference type="ARBA" id="ARBA00022741"/>
    </source>
</evidence>
<dbReference type="GO" id="GO:0000155">
    <property type="term" value="F:phosphorelay sensor kinase activity"/>
    <property type="evidence" value="ECO:0007669"/>
    <property type="project" value="InterPro"/>
</dbReference>
<dbReference type="SMART" id="SM00387">
    <property type="entry name" value="HATPase_c"/>
    <property type="match status" value="1"/>
</dbReference>
<dbReference type="SUPFAM" id="SSF55785">
    <property type="entry name" value="PYP-like sensor domain (PAS domain)"/>
    <property type="match status" value="1"/>
</dbReference>